<reference evidence="3" key="1">
    <citation type="submission" date="2016-01" db="EMBL/GenBank/DDBJ databases">
        <title>Reference transcriptome for the parasite Schistocephalus solidus: insights into the molecular evolution of parasitism.</title>
        <authorList>
            <person name="Hebert F.O."/>
            <person name="Grambauer S."/>
            <person name="Barber I."/>
            <person name="Landry C.R."/>
            <person name="Aubin-Horth N."/>
        </authorList>
    </citation>
    <scope>NUCLEOTIDE SEQUENCE</scope>
</reference>
<feature type="region of interest" description="Disordered" evidence="1">
    <location>
        <begin position="38"/>
        <end position="63"/>
    </location>
</feature>
<feature type="transmembrane region" description="Helical" evidence="2">
    <location>
        <begin position="566"/>
        <end position="588"/>
    </location>
</feature>
<feature type="transmembrane region" description="Helical" evidence="2">
    <location>
        <begin position="688"/>
        <end position="711"/>
    </location>
</feature>
<name>A0A0V0J724_SCHSO</name>
<evidence type="ECO:0000256" key="2">
    <source>
        <dbReference type="SAM" id="Phobius"/>
    </source>
</evidence>
<dbReference type="PANTHER" id="PTHR12680:SF6">
    <property type="entry name" value="PROTEIN PHTF"/>
    <property type="match status" value="1"/>
</dbReference>
<keyword evidence="3" id="KW-0238">DNA-binding</keyword>
<gene>
    <name evidence="3" type="primary">PHTF2</name>
    <name evidence="3" type="ORF">TR119954</name>
</gene>
<dbReference type="GO" id="GO:0005783">
    <property type="term" value="C:endoplasmic reticulum"/>
    <property type="evidence" value="ECO:0007669"/>
    <property type="project" value="InterPro"/>
</dbReference>
<sequence length="725" mass="80904">EEEEEEEVDSEDALPTDTLTSRRRQRAKFLQLFWERAKRQRPSHAYGLDPVTPADGEARSAVQPSPLLRSQSLRADNVDDIHEVVAEPQVPRFRSFSVNKPPKRTDASRPECQNSVSLSASRLPSTANRSVWTSKRTVGLHVRNKLTPLCVTTFSAEDPLEDKTVSFAHGRQKHGQTASETEYDRMNSDIGSDVDSSSASDAEGDRPSLPPSSQPPKAGFTGDSSTIHDAAAASVSVSGTFVDPLQKQQPSRALHHSKTHSQRQAVYRRGGFEVPVNPKSTAAFVKSSVSVAAVAGKTSSDRDASGALNGKSDYDDGSQDPFLLWYLRAFHGITDQSSTGSLETVWCYIWENEKVKKVNLTLLDIGWSIIQAVERQPVSYFYPKLSCVATILLALQPLLFHAWYPQTMVGAVAVNRSDGSLTLVEFQSQRLVTPAESPLDSPATLALVIYNWLSDFFTNLPSILGALKSTALLCLTPWSPDRLVIVLGVVLRFNIFGAIFFLLCVAERAFQQRLLYAKHFFSLTSGHRARKCRIPHFRLNKVTHVKCWLTLRSYLKKQGPQRSVESIITAAFYLTFTLGLFVCAQLLIGKPRRKNVFTNLATWDILACTSAVSIFLLRFLTLGTKITKKYRNLSVLITEQINVYLSMEKKPHKKEELSITNQVLRLAECLLKEVDGPYRICGWAVNPLVYNVFKLVLLSCFSALVSEFLGFKLKLYKLKLNPANW</sequence>
<proteinExistence type="predicted"/>
<feature type="region of interest" description="Disordered" evidence="1">
    <location>
        <begin position="165"/>
        <end position="225"/>
    </location>
</feature>
<feature type="compositionally biased region" description="Low complexity" evidence="1">
    <location>
        <begin position="188"/>
        <end position="201"/>
    </location>
</feature>
<dbReference type="GO" id="GO:0003677">
    <property type="term" value="F:DNA binding"/>
    <property type="evidence" value="ECO:0007669"/>
    <property type="project" value="UniProtKB-KW"/>
</dbReference>
<feature type="non-terminal residue" evidence="3">
    <location>
        <position position="1"/>
    </location>
</feature>
<dbReference type="AlphaFoldDB" id="A0A0V0J724"/>
<dbReference type="PANTHER" id="PTHR12680">
    <property type="entry name" value="PUTATIVE HOMEODOMAIN TRANSCRIPTION FACTOR PHTF"/>
    <property type="match status" value="1"/>
</dbReference>
<feature type="compositionally biased region" description="Polar residues" evidence="1">
    <location>
        <begin position="111"/>
        <end position="121"/>
    </location>
</feature>
<keyword evidence="2" id="KW-0812">Transmembrane</keyword>
<feature type="transmembrane region" description="Helical" evidence="2">
    <location>
        <begin position="483"/>
        <end position="506"/>
    </location>
</feature>
<organism evidence="3">
    <name type="scientific">Schistocephalus solidus</name>
    <name type="common">Tapeworm</name>
    <dbReference type="NCBI Taxonomy" id="70667"/>
    <lineage>
        <taxon>Eukaryota</taxon>
        <taxon>Metazoa</taxon>
        <taxon>Spiralia</taxon>
        <taxon>Lophotrochozoa</taxon>
        <taxon>Platyhelminthes</taxon>
        <taxon>Cestoda</taxon>
        <taxon>Eucestoda</taxon>
        <taxon>Diphyllobothriidea</taxon>
        <taxon>Diphyllobothriidae</taxon>
        <taxon>Schistocephalus</taxon>
    </lineage>
</organism>
<feature type="region of interest" description="Disordered" evidence="1">
    <location>
        <begin position="95"/>
        <end position="121"/>
    </location>
</feature>
<protein>
    <submittedName>
        <fullName evidence="3">Putative homeodomain transcription factor 2</fullName>
    </submittedName>
</protein>
<evidence type="ECO:0000313" key="3">
    <source>
        <dbReference type="EMBL" id="JAP61239.1"/>
    </source>
</evidence>
<keyword evidence="3" id="KW-0371">Homeobox</keyword>
<feature type="transmembrane region" description="Helical" evidence="2">
    <location>
        <begin position="600"/>
        <end position="621"/>
    </location>
</feature>
<dbReference type="InterPro" id="IPR039775">
    <property type="entry name" value="PHTF1/2"/>
</dbReference>
<accession>A0A0V0J724</accession>
<feature type="compositionally biased region" description="Acidic residues" evidence="1">
    <location>
        <begin position="1"/>
        <end position="14"/>
    </location>
</feature>
<dbReference type="EMBL" id="GEEE01001986">
    <property type="protein sequence ID" value="JAP61239.1"/>
    <property type="molecule type" value="Transcribed_RNA"/>
</dbReference>
<feature type="region of interest" description="Disordered" evidence="1">
    <location>
        <begin position="246"/>
        <end position="265"/>
    </location>
</feature>
<keyword evidence="2" id="KW-1133">Transmembrane helix</keyword>
<feature type="region of interest" description="Disordered" evidence="1">
    <location>
        <begin position="1"/>
        <end position="22"/>
    </location>
</feature>
<evidence type="ECO:0000256" key="1">
    <source>
        <dbReference type="SAM" id="MobiDB-lite"/>
    </source>
</evidence>
<keyword evidence="2" id="KW-0472">Membrane</keyword>